<protein>
    <recommendedName>
        <fullName evidence="5">Ubiquitin-like protease family profile domain-containing protein</fullName>
    </recommendedName>
</protein>
<evidence type="ECO:0000256" key="2">
    <source>
        <dbReference type="ARBA" id="ARBA00022670"/>
    </source>
</evidence>
<evidence type="ECO:0000256" key="1">
    <source>
        <dbReference type="ARBA" id="ARBA00005234"/>
    </source>
</evidence>
<evidence type="ECO:0000313" key="6">
    <source>
        <dbReference type="EMBL" id="KAK0430974.1"/>
    </source>
</evidence>
<keyword evidence="3" id="KW-0378">Hydrolase</keyword>
<dbReference type="Gene3D" id="3.40.395.10">
    <property type="entry name" value="Adenoviral Proteinase, Chain A"/>
    <property type="match status" value="1"/>
</dbReference>
<dbReference type="InterPro" id="IPR038765">
    <property type="entry name" value="Papain-like_cys_pep_sf"/>
</dbReference>
<gene>
    <name evidence="6" type="ORF">EV421DRAFT_1743542</name>
</gene>
<name>A0AA39IXJ6_9AGAR</name>
<proteinExistence type="inferred from homology"/>
<dbReference type="EMBL" id="JAUEPT010000127">
    <property type="protein sequence ID" value="KAK0430974.1"/>
    <property type="molecule type" value="Genomic_DNA"/>
</dbReference>
<dbReference type="PROSITE" id="PS50600">
    <property type="entry name" value="ULP_PROTEASE"/>
    <property type="match status" value="1"/>
</dbReference>
<dbReference type="InterPro" id="IPR003653">
    <property type="entry name" value="Peptidase_C48_C"/>
</dbReference>
<evidence type="ECO:0000256" key="4">
    <source>
        <dbReference type="SAM" id="MobiDB-lite"/>
    </source>
</evidence>
<evidence type="ECO:0000256" key="3">
    <source>
        <dbReference type="ARBA" id="ARBA00022801"/>
    </source>
</evidence>
<feature type="region of interest" description="Disordered" evidence="4">
    <location>
        <begin position="192"/>
        <end position="229"/>
    </location>
</feature>
<dbReference type="Pfam" id="PF02902">
    <property type="entry name" value="Peptidase_C48"/>
    <property type="match status" value="1"/>
</dbReference>
<feature type="domain" description="Ubiquitin-like protease family profile" evidence="5">
    <location>
        <begin position="9"/>
        <end position="613"/>
    </location>
</feature>
<dbReference type="AlphaFoldDB" id="A0AA39IXJ6"/>
<reference evidence="6" key="1">
    <citation type="submission" date="2023-06" db="EMBL/GenBank/DDBJ databases">
        <authorList>
            <consortium name="Lawrence Berkeley National Laboratory"/>
            <person name="Ahrendt S."/>
            <person name="Sahu N."/>
            <person name="Indic B."/>
            <person name="Wong-Bajracharya J."/>
            <person name="Merenyi Z."/>
            <person name="Ke H.-M."/>
            <person name="Monk M."/>
            <person name="Kocsube S."/>
            <person name="Drula E."/>
            <person name="Lipzen A."/>
            <person name="Balint B."/>
            <person name="Henrissat B."/>
            <person name="Andreopoulos B."/>
            <person name="Martin F.M."/>
            <person name="Harder C.B."/>
            <person name="Rigling D."/>
            <person name="Ford K.L."/>
            <person name="Foster G.D."/>
            <person name="Pangilinan J."/>
            <person name="Papanicolaou A."/>
            <person name="Barry K."/>
            <person name="LaButti K."/>
            <person name="Viragh M."/>
            <person name="Koriabine M."/>
            <person name="Yan M."/>
            <person name="Riley R."/>
            <person name="Champramary S."/>
            <person name="Plett K.L."/>
            <person name="Tsai I.J."/>
            <person name="Slot J."/>
            <person name="Sipos G."/>
            <person name="Plett J."/>
            <person name="Nagy L.G."/>
            <person name="Grigoriev I.V."/>
        </authorList>
    </citation>
    <scope>NUCLEOTIDE SEQUENCE</scope>
    <source>
        <strain evidence="6">FPL87.14</strain>
    </source>
</reference>
<dbReference type="GO" id="GO:0006508">
    <property type="term" value="P:proteolysis"/>
    <property type="evidence" value="ECO:0007669"/>
    <property type="project" value="UniProtKB-KW"/>
</dbReference>
<keyword evidence="7" id="KW-1185">Reference proteome</keyword>
<sequence>MWHFYGRSIRLNTGSLRRLLKMGSSWLDDVMVNVALQVLCRKFLSWGMAELIALASKNAAIKAFRRVMKAHIELSTSDFVLPIHEDKHWVLFHLNLTSHQIICYDSLGGDKDELRDIYEVGDTSDYFSLSFPIQNDHFSSKLRSMKNTDPITAGAPPLQRRPPSPIVIHSSPKPLRCKVKSKEDEMAELASAFKRQRQSDVFGSRSEHHEDIPRNDEDSRSEGSESDSAEGFLDMEEKEMHQETLSSANEQHNWALFNVPAGPTMGGRVNRDPYGESANCCAPPVLPSRTPACPNSPRAPDEHFTAVHGPAQQGSIVTSSLSGGPAGMRNSRPLNEPFRDFINLYIFLEGTDGEEHPHIEYDISVLRASIGEALTQILAQGGRTVRALKQMDHSQFMVSTSTRPLCRRDSGGDDLSFREIAALDQVLSQESSHYNTPLRSCRECTETLTVIQETKLSRSNLFVIYVHKTSSDAAMPTASGATLAGAPVDAAVWQMWDSMFLPTIHSLSPLFDQSYNKPFKIYLAVHLVMAIAEQITSDKKGIHMGADGRLPGILDWLSARVGTHGLDIFSRKQKTFQQYVTFWKQVQAVATELSQAEKDGECSLTLQMIFTWQNLPLCADTLDSELLTPQELHHVAHPLSFSAANEMFKELSNQGKKCKDIAKNVAQPPVISIGRFQGQPSILDDILPNFSFTLHPSHSKQEARLYRSLVEGLTSLLWTYILISGHPNASWGQAVTYPPGVGVVELTSLRYEMLYTAAFPHNNPDPNSKIQFFCKVWSTPLPHDARRVVFLLPIDDWTRSCIINVDYELSDVLEFMGELTTDELLEFLMAMEDFGRTDYLDFEEIHLSHNWFHTEVLSAINGSVSGLLEGELLDEAEILLGEGGDSKANSSV</sequence>
<feature type="compositionally biased region" description="Basic and acidic residues" evidence="4">
    <location>
        <begin position="205"/>
        <end position="223"/>
    </location>
</feature>
<comment type="caution">
    <text evidence="6">The sequence shown here is derived from an EMBL/GenBank/DDBJ whole genome shotgun (WGS) entry which is preliminary data.</text>
</comment>
<dbReference type="SUPFAM" id="SSF54001">
    <property type="entry name" value="Cysteine proteinases"/>
    <property type="match status" value="1"/>
</dbReference>
<dbReference type="GO" id="GO:0008234">
    <property type="term" value="F:cysteine-type peptidase activity"/>
    <property type="evidence" value="ECO:0007669"/>
    <property type="project" value="InterPro"/>
</dbReference>
<organism evidence="6 7">
    <name type="scientific">Armillaria borealis</name>
    <dbReference type="NCBI Taxonomy" id="47425"/>
    <lineage>
        <taxon>Eukaryota</taxon>
        <taxon>Fungi</taxon>
        <taxon>Dikarya</taxon>
        <taxon>Basidiomycota</taxon>
        <taxon>Agaricomycotina</taxon>
        <taxon>Agaricomycetes</taxon>
        <taxon>Agaricomycetidae</taxon>
        <taxon>Agaricales</taxon>
        <taxon>Marasmiineae</taxon>
        <taxon>Physalacriaceae</taxon>
        <taxon>Armillaria</taxon>
    </lineage>
</organism>
<evidence type="ECO:0000259" key="5">
    <source>
        <dbReference type="PROSITE" id="PS50600"/>
    </source>
</evidence>
<feature type="region of interest" description="Disordered" evidence="4">
    <location>
        <begin position="144"/>
        <end position="174"/>
    </location>
</feature>
<comment type="similarity">
    <text evidence="1">Belongs to the peptidase C48 family.</text>
</comment>
<evidence type="ECO:0000313" key="7">
    <source>
        <dbReference type="Proteomes" id="UP001175226"/>
    </source>
</evidence>
<dbReference type="Proteomes" id="UP001175226">
    <property type="component" value="Unassembled WGS sequence"/>
</dbReference>
<dbReference type="GO" id="GO:0019783">
    <property type="term" value="F:ubiquitin-like protein peptidase activity"/>
    <property type="evidence" value="ECO:0007669"/>
    <property type="project" value="UniProtKB-ARBA"/>
</dbReference>
<accession>A0AA39IXJ6</accession>
<keyword evidence="2" id="KW-0645">Protease</keyword>